<dbReference type="AlphaFoldDB" id="A0AAQ4DZB5"/>
<comment type="caution">
    <text evidence="1">The sequence shown here is derived from an EMBL/GenBank/DDBJ whole genome shotgun (WGS) entry which is preliminary data.</text>
</comment>
<dbReference type="Proteomes" id="UP001321473">
    <property type="component" value="Unassembled WGS sequence"/>
</dbReference>
<reference evidence="1 2" key="1">
    <citation type="journal article" date="2023" name="Arcadia Sci">
        <title>De novo assembly of a long-read Amblyomma americanum tick genome.</title>
        <authorList>
            <person name="Chou S."/>
            <person name="Poskanzer K.E."/>
            <person name="Rollins M."/>
            <person name="Thuy-Boun P.S."/>
        </authorList>
    </citation>
    <scope>NUCLEOTIDE SEQUENCE [LARGE SCALE GENOMIC DNA]</scope>
    <source>
        <strain evidence="1">F_SG_1</strain>
        <tissue evidence="1">Salivary glands</tissue>
    </source>
</reference>
<gene>
    <name evidence="1" type="ORF">V5799_005414</name>
</gene>
<accession>A0AAQ4DZB5</accession>
<protein>
    <submittedName>
        <fullName evidence="1">Uncharacterized protein</fullName>
    </submittedName>
</protein>
<organism evidence="1 2">
    <name type="scientific">Amblyomma americanum</name>
    <name type="common">Lone star tick</name>
    <dbReference type="NCBI Taxonomy" id="6943"/>
    <lineage>
        <taxon>Eukaryota</taxon>
        <taxon>Metazoa</taxon>
        <taxon>Ecdysozoa</taxon>
        <taxon>Arthropoda</taxon>
        <taxon>Chelicerata</taxon>
        <taxon>Arachnida</taxon>
        <taxon>Acari</taxon>
        <taxon>Parasitiformes</taxon>
        <taxon>Ixodida</taxon>
        <taxon>Ixodoidea</taxon>
        <taxon>Ixodidae</taxon>
        <taxon>Amblyomminae</taxon>
        <taxon>Amblyomma</taxon>
    </lineage>
</organism>
<name>A0AAQ4DZB5_AMBAM</name>
<dbReference type="SUPFAM" id="SSF55486">
    <property type="entry name" value="Metalloproteases ('zincins'), catalytic domain"/>
    <property type="match status" value="1"/>
</dbReference>
<proteinExistence type="predicted"/>
<keyword evidence="2" id="KW-1185">Reference proteome</keyword>
<evidence type="ECO:0000313" key="1">
    <source>
        <dbReference type="EMBL" id="KAK8767805.1"/>
    </source>
</evidence>
<sequence>MSIKQTSWSPSFCCPSAGRQLVAIVNDTVRPCDNLYAYVCAGVVRNGTGKSEMLLRNLEEMILGLPAAPAGRFASSASSLTSSKAGMFLQGLYSSCLAASNAKPHRDQDGHDVPSRFFQMAAALWAITSKLLAQLNEPNLLAFLFMINLRYQIRSVVEIQYLSSTATLLFYHDALELNTEMHLECVECVAAALMAYNRNGETSRQVSDGSSQRELNSSRLTFDDVGGFAERLHSLYSKRRAVERFVMTNISQLWPAEQFVKALSILSWVDSPADVSVESFAPHQLVILRREITDSNNWAVGAVYLVAHTVARSYLTIPSVRGTDYAHPACMELTTDMTALVNTAHWDLYGSPEKEKIVADMYRSVVDAVAFEASSGLLVSEAGREAHRPIRSLISSITLLTAEASSVDAAEVPKATTVDFTGNLLLGRSFQFEARKKRHRLGLPGSASKLVPVLHTGRRLYLEVPASFYR</sequence>
<evidence type="ECO:0000313" key="2">
    <source>
        <dbReference type="Proteomes" id="UP001321473"/>
    </source>
</evidence>
<dbReference type="EMBL" id="JARKHS020024961">
    <property type="protein sequence ID" value="KAK8767805.1"/>
    <property type="molecule type" value="Genomic_DNA"/>
</dbReference>